<dbReference type="Gene3D" id="3.90.550.10">
    <property type="entry name" value="Spore Coat Polysaccharide Biosynthesis Protein SpsA, Chain A"/>
    <property type="match status" value="1"/>
</dbReference>
<evidence type="ECO:0000313" key="6">
    <source>
        <dbReference type="EMBL" id="MCJ8209794.1"/>
    </source>
</evidence>
<organism evidence="6 7">
    <name type="scientific">Mucilaginibacter straminoryzae</name>
    <dbReference type="NCBI Taxonomy" id="2932774"/>
    <lineage>
        <taxon>Bacteria</taxon>
        <taxon>Pseudomonadati</taxon>
        <taxon>Bacteroidota</taxon>
        <taxon>Sphingobacteriia</taxon>
        <taxon>Sphingobacteriales</taxon>
        <taxon>Sphingobacteriaceae</taxon>
        <taxon>Mucilaginibacter</taxon>
    </lineage>
</organism>
<dbReference type="PANTHER" id="PTHR43179">
    <property type="entry name" value="RHAMNOSYLTRANSFERASE WBBL"/>
    <property type="match status" value="1"/>
</dbReference>
<feature type="domain" description="Glycosyltransferase 2-like" evidence="5">
    <location>
        <begin position="7"/>
        <end position="175"/>
    </location>
</feature>
<accession>A0A9X1X708</accession>
<keyword evidence="4" id="KW-1133">Transmembrane helix</keyword>
<evidence type="ECO:0000256" key="3">
    <source>
        <dbReference type="ARBA" id="ARBA00022679"/>
    </source>
</evidence>
<evidence type="ECO:0000256" key="1">
    <source>
        <dbReference type="ARBA" id="ARBA00006739"/>
    </source>
</evidence>
<gene>
    <name evidence="6" type="ORF">MUY27_08745</name>
</gene>
<dbReference type="RefSeq" id="WP_245129626.1">
    <property type="nucleotide sequence ID" value="NZ_JALJEJ010000003.1"/>
</dbReference>
<feature type="transmembrane region" description="Helical" evidence="4">
    <location>
        <begin position="248"/>
        <end position="273"/>
    </location>
</feature>
<keyword evidence="4" id="KW-0812">Transmembrane</keyword>
<dbReference type="CDD" id="cd04186">
    <property type="entry name" value="GT_2_like_c"/>
    <property type="match status" value="1"/>
</dbReference>
<evidence type="ECO:0000256" key="4">
    <source>
        <dbReference type="SAM" id="Phobius"/>
    </source>
</evidence>
<reference evidence="6" key="1">
    <citation type="submission" date="2022-04" db="EMBL/GenBank/DDBJ databases">
        <title>Mucilaginibacter sp. RS28 isolated from freshwater.</title>
        <authorList>
            <person name="Ko S.-R."/>
        </authorList>
    </citation>
    <scope>NUCLEOTIDE SEQUENCE</scope>
    <source>
        <strain evidence="6">RS28</strain>
    </source>
</reference>
<dbReference type="Pfam" id="PF00535">
    <property type="entry name" value="Glycos_transf_2"/>
    <property type="match status" value="1"/>
</dbReference>
<dbReference type="InterPro" id="IPR001173">
    <property type="entry name" value="Glyco_trans_2-like"/>
</dbReference>
<keyword evidence="3" id="KW-0808">Transferase</keyword>
<sequence length="313" mass="35262">MPKAVAVILVNYNTPDYTINCVNSLKQYCNTSLFDVIVLDNGSADDSLNILRTALPSDRIIANGQNLGFAEGNNVGLRISIDEGYTYSLVINTDTLTNEDVVSGLYSYLQENITVAAVQPAIYWMHDRANIWNGPCYFNKFTGKVYSKTQVETAIKTVDWATGCCVMYRNSALAKSGLFNKRFFLYYEDTELSLRLGENGFGIYYLPQYKIYHEAGVSGKTKTKQKEGYLWPVIHYYTTRNRIWILRLYGSAVFTPIYLLYHGGYILGLLGYLTMRGRFAKVRQVIKGIKEGLFTSKAIIMAGANDKADDLAQ</sequence>
<dbReference type="AlphaFoldDB" id="A0A9X1X708"/>
<comment type="similarity">
    <text evidence="1">Belongs to the glycosyltransferase 2 family.</text>
</comment>
<evidence type="ECO:0000259" key="5">
    <source>
        <dbReference type="Pfam" id="PF00535"/>
    </source>
</evidence>
<keyword evidence="7" id="KW-1185">Reference proteome</keyword>
<name>A0A9X1X708_9SPHI</name>
<dbReference type="Proteomes" id="UP001139450">
    <property type="component" value="Unassembled WGS sequence"/>
</dbReference>
<proteinExistence type="inferred from homology"/>
<evidence type="ECO:0000256" key="2">
    <source>
        <dbReference type="ARBA" id="ARBA00022676"/>
    </source>
</evidence>
<keyword evidence="2" id="KW-0328">Glycosyltransferase</keyword>
<dbReference type="GO" id="GO:0016757">
    <property type="term" value="F:glycosyltransferase activity"/>
    <property type="evidence" value="ECO:0007669"/>
    <property type="project" value="UniProtKB-KW"/>
</dbReference>
<comment type="caution">
    <text evidence="6">The sequence shown here is derived from an EMBL/GenBank/DDBJ whole genome shotgun (WGS) entry which is preliminary data.</text>
</comment>
<protein>
    <submittedName>
        <fullName evidence="6">Glycosyltransferase family 2 protein</fullName>
    </submittedName>
</protein>
<dbReference type="PANTHER" id="PTHR43179:SF12">
    <property type="entry name" value="GALACTOFURANOSYLTRANSFERASE GLFT2"/>
    <property type="match status" value="1"/>
</dbReference>
<dbReference type="InterPro" id="IPR029044">
    <property type="entry name" value="Nucleotide-diphossugar_trans"/>
</dbReference>
<keyword evidence="4" id="KW-0472">Membrane</keyword>
<dbReference type="SUPFAM" id="SSF53448">
    <property type="entry name" value="Nucleotide-diphospho-sugar transferases"/>
    <property type="match status" value="1"/>
</dbReference>
<evidence type="ECO:0000313" key="7">
    <source>
        <dbReference type="Proteomes" id="UP001139450"/>
    </source>
</evidence>
<dbReference type="EMBL" id="JALJEJ010000003">
    <property type="protein sequence ID" value="MCJ8209794.1"/>
    <property type="molecule type" value="Genomic_DNA"/>
</dbReference>